<protein>
    <submittedName>
        <fullName evidence="2">Uncharacterized protein</fullName>
    </submittedName>
</protein>
<comment type="caution">
    <text evidence="2">The sequence shown here is derived from an EMBL/GenBank/DDBJ whole genome shotgun (WGS) entry which is preliminary data.</text>
</comment>
<organism evidence="2 3">
    <name type="scientific">Chitinimonas prasina</name>
    <dbReference type="NCBI Taxonomy" id="1434937"/>
    <lineage>
        <taxon>Bacteria</taxon>
        <taxon>Pseudomonadati</taxon>
        <taxon>Pseudomonadota</taxon>
        <taxon>Betaproteobacteria</taxon>
        <taxon>Neisseriales</taxon>
        <taxon>Chitinibacteraceae</taxon>
        <taxon>Chitinimonas</taxon>
    </lineage>
</organism>
<name>A0ABQ5YFQ2_9NEIS</name>
<evidence type="ECO:0000256" key="1">
    <source>
        <dbReference type="SAM" id="SignalP"/>
    </source>
</evidence>
<reference evidence="3" key="1">
    <citation type="journal article" date="2019" name="Int. J. Syst. Evol. Microbiol.">
        <title>The Global Catalogue of Microorganisms (GCM) 10K type strain sequencing project: providing services to taxonomists for standard genome sequencing and annotation.</title>
        <authorList>
            <consortium name="The Broad Institute Genomics Platform"/>
            <consortium name="The Broad Institute Genome Sequencing Center for Infectious Disease"/>
            <person name="Wu L."/>
            <person name="Ma J."/>
        </authorList>
    </citation>
    <scope>NUCLEOTIDE SEQUENCE [LARGE SCALE GENOMIC DNA]</scope>
    <source>
        <strain evidence="3">NBRC 110044</strain>
    </source>
</reference>
<proteinExistence type="predicted"/>
<accession>A0ABQ5YFQ2</accession>
<dbReference type="Proteomes" id="UP001156706">
    <property type="component" value="Unassembled WGS sequence"/>
</dbReference>
<evidence type="ECO:0000313" key="3">
    <source>
        <dbReference type="Proteomes" id="UP001156706"/>
    </source>
</evidence>
<dbReference type="EMBL" id="BSOG01000001">
    <property type="protein sequence ID" value="GLR12488.1"/>
    <property type="molecule type" value="Genomic_DNA"/>
</dbReference>
<keyword evidence="3" id="KW-1185">Reference proteome</keyword>
<keyword evidence="1" id="KW-0732">Signal</keyword>
<evidence type="ECO:0000313" key="2">
    <source>
        <dbReference type="EMBL" id="GLR12488.1"/>
    </source>
</evidence>
<feature type="chain" id="PRO_5046929264" evidence="1">
    <location>
        <begin position="23"/>
        <end position="316"/>
    </location>
</feature>
<gene>
    <name evidence="2" type="ORF">GCM10007907_12780</name>
</gene>
<feature type="signal peptide" evidence="1">
    <location>
        <begin position="1"/>
        <end position="22"/>
    </location>
</feature>
<sequence>MKLRYLAALAASTLLAATPALALSPDNPPISEYTNNLVGMDHVLYVTHKGESKRYVDQHNLLQRVTDHTESILRIKQDFADQARAELERQLQGKASLKAFSMTAPGPLTVKLAGNAQGEVIASVGGFSLNGYARVKKSWYAEATISIRSNPIWISARYNPYSGQLSDAQVQNLDIQASVDVDTVFDFIPGFNALFTNKLEDMTLAEIKGAVTEINNARLPTSTMAFSLDKAIPPGAYIVGNTDVNQFVREKLTNFVAGQTIAISLHGERVHYYNGRASFEQNTLVVEIPGGSRIAIAEQPIFELVRDECYPHQICP</sequence>
<dbReference type="RefSeq" id="WP_284195608.1">
    <property type="nucleotide sequence ID" value="NZ_BSOG01000001.1"/>
</dbReference>